<feature type="region of interest" description="Disordered" evidence="2">
    <location>
        <begin position="1"/>
        <end position="49"/>
    </location>
</feature>
<evidence type="ECO:0000313" key="3">
    <source>
        <dbReference type="EMBL" id="KAK7318696.1"/>
    </source>
</evidence>
<dbReference type="Proteomes" id="UP001359559">
    <property type="component" value="Unassembled WGS sequence"/>
</dbReference>
<protein>
    <submittedName>
        <fullName evidence="3">Uncharacterized protein</fullName>
    </submittedName>
</protein>
<comment type="caution">
    <text evidence="3">The sequence shown here is derived from an EMBL/GenBank/DDBJ whole genome shotgun (WGS) entry which is preliminary data.</text>
</comment>
<reference evidence="3 4" key="1">
    <citation type="submission" date="2024-01" db="EMBL/GenBank/DDBJ databases">
        <title>The genomes of 5 underutilized Papilionoideae crops provide insights into root nodulation and disease resistance.</title>
        <authorList>
            <person name="Yuan L."/>
        </authorList>
    </citation>
    <scope>NUCLEOTIDE SEQUENCE [LARGE SCALE GENOMIC DNA]</scope>
    <source>
        <strain evidence="3">LY-2023</strain>
        <tissue evidence="3">Leaf</tissue>
    </source>
</reference>
<feature type="coiled-coil region" evidence="1">
    <location>
        <begin position="193"/>
        <end position="224"/>
    </location>
</feature>
<dbReference type="AlphaFoldDB" id="A0AAN9Q175"/>
<gene>
    <name evidence="3" type="ORF">RJT34_03402</name>
</gene>
<keyword evidence="1" id="KW-0175">Coiled coil</keyword>
<evidence type="ECO:0000256" key="1">
    <source>
        <dbReference type="SAM" id="Coils"/>
    </source>
</evidence>
<organism evidence="3 4">
    <name type="scientific">Clitoria ternatea</name>
    <name type="common">Butterfly pea</name>
    <dbReference type="NCBI Taxonomy" id="43366"/>
    <lineage>
        <taxon>Eukaryota</taxon>
        <taxon>Viridiplantae</taxon>
        <taxon>Streptophyta</taxon>
        <taxon>Embryophyta</taxon>
        <taxon>Tracheophyta</taxon>
        <taxon>Spermatophyta</taxon>
        <taxon>Magnoliopsida</taxon>
        <taxon>eudicotyledons</taxon>
        <taxon>Gunneridae</taxon>
        <taxon>Pentapetalae</taxon>
        <taxon>rosids</taxon>
        <taxon>fabids</taxon>
        <taxon>Fabales</taxon>
        <taxon>Fabaceae</taxon>
        <taxon>Papilionoideae</taxon>
        <taxon>50 kb inversion clade</taxon>
        <taxon>NPAAA clade</taxon>
        <taxon>indigoferoid/millettioid clade</taxon>
        <taxon>Phaseoleae</taxon>
        <taxon>Clitoria</taxon>
    </lineage>
</organism>
<keyword evidence="4" id="KW-1185">Reference proteome</keyword>
<sequence length="280" mass="32081">MFSQNPGSALLQPESKKCKIQVEEDAEKSISNKPIQMEEKNPSEANSIPLDQEQEPLGEDFQVSCKLEERTNENNKKHVSTVPCPSSSFVLNLTEMVNMWNDENDEVNCIGKSSPMDTVEGYKVKRDSMPIMICDIVSELQGNDFNQIKENELHNMIALANEIKDMKVNIQRLYLRLQKILEAKQVYQRSVLLKEKKNNKQRFIETMEKKMEECEAEKIVVAAKFPSPCDKETSYKETIARVGEESIRIVATIRCTTSKIRHFLNCSLVDDLLNSKERNG</sequence>
<dbReference type="PANTHER" id="PTHR35358:SF10">
    <property type="entry name" value="PLANT PHOSPHOLIPASE-LIKE PROTEIN"/>
    <property type="match status" value="1"/>
</dbReference>
<proteinExistence type="predicted"/>
<dbReference type="PANTHER" id="PTHR35358">
    <property type="entry name" value="OS06G0711100 PROTEIN"/>
    <property type="match status" value="1"/>
</dbReference>
<name>A0AAN9Q175_CLITE</name>
<evidence type="ECO:0000313" key="4">
    <source>
        <dbReference type="Proteomes" id="UP001359559"/>
    </source>
</evidence>
<accession>A0AAN9Q175</accession>
<dbReference type="EMBL" id="JAYKXN010000001">
    <property type="protein sequence ID" value="KAK7318696.1"/>
    <property type="molecule type" value="Genomic_DNA"/>
</dbReference>
<feature type="compositionally biased region" description="Basic and acidic residues" evidence="2">
    <location>
        <begin position="14"/>
        <end position="42"/>
    </location>
</feature>
<evidence type="ECO:0000256" key="2">
    <source>
        <dbReference type="SAM" id="MobiDB-lite"/>
    </source>
</evidence>